<keyword evidence="3" id="KW-0813">Transport</keyword>
<reference evidence="15" key="1">
    <citation type="journal article" date="2013" name="Nature">
        <title>Draft genome of the wheat A-genome progenitor Triticum urartu.</title>
        <authorList>
            <person name="Ling H.Q."/>
            <person name="Zhao S."/>
            <person name="Liu D."/>
            <person name="Wang J."/>
            <person name="Sun H."/>
            <person name="Zhang C."/>
            <person name="Fan H."/>
            <person name="Li D."/>
            <person name="Dong L."/>
            <person name="Tao Y."/>
            <person name="Gao C."/>
            <person name="Wu H."/>
            <person name="Li Y."/>
            <person name="Cui Y."/>
            <person name="Guo X."/>
            <person name="Zheng S."/>
            <person name="Wang B."/>
            <person name="Yu K."/>
            <person name="Liang Q."/>
            <person name="Yang W."/>
            <person name="Lou X."/>
            <person name="Chen J."/>
            <person name="Feng M."/>
            <person name="Jian J."/>
            <person name="Zhang X."/>
            <person name="Luo G."/>
            <person name="Jiang Y."/>
            <person name="Liu J."/>
            <person name="Wang Z."/>
            <person name="Sha Y."/>
            <person name="Zhang B."/>
            <person name="Wu H."/>
            <person name="Tang D."/>
            <person name="Shen Q."/>
            <person name="Xue P."/>
            <person name="Zou S."/>
            <person name="Wang X."/>
            <person name="Liu X."/>
            <person name="Wang F."/>
            <person name="Yang Y."/>
            <person name="An X."/>
            <person name="Dong Z."/>
            <person name="Zhang K."/>
            <person name="Zhang X."/>
            <person name="Luo M.C."/>
            <person name="Dvorak J."/>
            <person name="Tong Y."/>
            <person name="Wang J."/>
            <person name="Yang H."/>
            <person name="Li Z."/>
            <person name="Wang D."/>
            <person name="Zhang A."/>
            <person name="Wang J."/>
        </authorList>
    </citation>
    <scope>NUCLEOTIDE SEQUENCE</scope>
</reference>
<evidence type="ECO:0000256" key="5">
    <source>
        <dbReference type="ARBA" id="ARBA00022692"/>
    </source>
</evidence>
<dbReference type="GO" id="GO:0005741">
    <property type="term" value="C:mitochondrial outer membrane"/>
    <property type="evidence" value="ECO:0007669"/>
    <property type="project" value="UniProtKB-SubCell"/>
</dbReference>
<dbReference type="GO" id="GO:0030150">
    <property type="term" value="P:protein import into mitochondrial matrix"/>
    <property type="evidence" value="ECO:0007669"/>
    <property type="project" value="InterPro"/>
</dbReference>
<evidence type="ECO:0000256" key="12">
    <source>
        <dbReference type="ARBA" id="ARBA00023136"/>
    </source>
</evidence>
<dbReference type="InterPro" id="IPR027246">
    <property type="entry name" value="Porin_Euk/Tom40"/>
</dbReference>
<dbReference type="Pfam" id="PF01459">
    <property type="entry name" value="Porin_3"/>
    <property type="match status" value="1"/>
</dbReference>
<keyword evidence="7" id="KW-0653">Protein transport</keyword>
<evidence type="ECO:0000256" key="13">
    <source>
        <dbReference type="ARBA" id="ARBA00058612"/>
    </source>
</evidence>
<evidence type="ECO:0000256" key="2">
    <source>
        <dbReference type="ARBA" id="ARBA00010510"/>
    </source>
</evidence>
<evidence type="ECO:0000256" key="9">
    <source>
        <dbReference type="ARBA" id="ARBA00023065"/>
    </source>
</evidence>
<comment type="subcellular location">
    <subcellularLocation>
        <location evidence="1">Mitochondrion outer membrane</location>
        <topology evidence="1">Multi-pass membrane protein</topology>
    </subcellularLocation>
</comment>
<dbReference type="eggNOG" id="KOG3296">
    <property type="taxonomic scope" value="Eukaryota"/>
</dbReference>
<dbReference type="STRING" id="4572.M8ACS0"/>
<evidence type="ECO:0000256" key="8">
    <source>
        <dbReference type="ARBA" id="ARBA00022990"/>
    </source>
</evidence>
<evidence type="ECO:0000256" key="10">
    <source>
        <dbReference type="ARBA" id="ARBA00023114"/>
    </source>
</evidence>
<proteinExistence type="inferred from homology"/>
<organism evidence="15">
    <name type="scientific">Triticum urartu</name>
    <name type="common">Red wild einkorn</name>
    <name type="synonym">Crithodium urartu</name>
    <dbReference type="NCBI Taxonomy" id="4572"/>
    <lineage>
        <taxon>Eukaryota</taxon>
        <taxon>Viridiplantae</taxon>
        <taxon>Streptophyta</taxon>
        <taxon>Embryophyta</taxon>
        <taxon>Tracheophyta</taxon>
        <taxon>Spermatophyta</taxon>
        <taxon>Magnoliopsida</taxon>
        <taxon>Liliopsida</taxon>
        <taxon>Poales</taxon>
        <taxon>Poaceae</taxon>
        <taxon>BOP clade</taxon>
        <taxon>Pooideae</taxon>
        <taxon>Triticodae</taxon>
        <taxon>Triticeae</taxon>
        <taxon>Triticinae</taxon>
        <taxon>Triticum</taxon>
    </lineage>
</organism>
<dbReference type="CDD" id="cd07305">
    <property type="entry name" value="Porin3_Tom40"/>
    <property type="match status" value="1"/>
</dbReference>
<dbReference type="Gene3D" id="2.40.160.10">
    <property type="entry name" value="Porin"/>
    <property type="match status" value="2"/>
</dbReference>
<dbReference type="PANTHER" id="PTHR10802">
    <property type="entry name" value="MITOCHONDRIAL IMPORT RECEPTOR SUBUNIT TOM40"/>
    <property type="match status" value="1"/>
</dbReference>
<keyword evidence="8" id="KW-0007">Acetylation</keyword>
<dbReference type="GO" id="GO:0046930">
    <property type="term" value="C:pore complex"/>
    <property type="evidence" value="ECO:0007669"/>
    <property type="project" value="UniProtKB-KW"/>
</dbReference>
<dbReference type="EMBL" id="KD134077">
    <property type="protein sequence ID" value="EMS58369.1"/>
    <property type="molecule type" value="Genomic_DNA"/>
</dbReference>
<keyword evidence="10" id="KW-0626">Porin</keyword>
<dbReference type="GO" id="GO:0015288">
    <property type="term" value="F:porin activity"/>
    <property type="evidence" value="ECO:0007669"/>
    <property type="project" value="UniProtKB-KW"/>
</dbReference>
<dbReference type="InterPro" id="IPR023614">
    <property type="entry name" value="Porin_dom_sf"/>
</dbReference>
<evidence type="ECO:0000256" key="6">
    <source>
        <dbReference type="ARBA" id="ARBA00022787"/>
    </source>
</evidence>
<evidence type="ECO:0000256" key="1">
    <source>
        <dbReference type="ARBA" id="ARBA00004374"/>
    </source>
</evidence>
<keyword evidence="11" id="KW-0496">Mitochondrion</keyword>
<dbReference type="FunFam" id="2.40.160.10:FF:000010">
    <property type="entry name" value="Mitochondrial import receptor subunit TOM40-1"/>
    <property type="match status" value="1"/>
</dbReference>
<evidence type="ECO:0000256" key="14">
    <source>
        <dbReference type="SAM" id="MobiDB-lite"/>
    </source>
</evidence>
<accession>M8ACS0</accession>
<keyword evidence="15" id="KW-0675">Receptor</keyword>
<dbReference type="InterPro" id="IPR037930">
    <property type="entry name" value="Tom40"/>
</dbReference>
<keyword evidence="5" id="KW-0812">Transmembrane</keyword>
<evidence type="ECO:0000256" key="3">
    <source>
        <dbReference type="ARBA" id="ARBA00022448"/>
    </source>
</evidence>
<feature type="compositionally biased region" description="Low complexity" evidence="14">
    <location>
        <begin position="1"/>
        <end position="12"/>
    </location>
</feature>
<dbReference type="GO" id="GO:0008320">
    <property type="term" value="F:protein transmembrane transporter activity"/>
    <property type="evidence" value="ECO:0007669"/>
    <property type="project" value="InterPro"/>
</dbReference>
<dbReference type="GO" id="GO:0006811">
    <property type="term" value="P:monoatomic ion transport"/>
    <property type="evidence" value="ECO:0007669"/>
    <property type="project" value="UniProtKB-KW"/>
</dbReference>
<sequence length="352" mass="38594">MGSAASAASDAAPPSPSPAQPHGAAPPYGVGLAGILPPKPDGDDKEEEKVDYLNLPCPVPIAKLPVDVYVCALVVVSLKPELFEGLRFDFTKMLTQKFALSHSVLMGSLEVPSQSADVIKVPTSQYEFGANFLDPKLMLIGRLMTDGRLNARVKCDLTENLALKINAQLTSEPHYSQGMFNFDYKGTDYRAQFQIGNNAFYGANYIQSVTPNLSMGTEIFWLGQQRKSGIGFNSRYNTDKMVGTLQVASTGIVALSYVQKVSEKVLTCKYTEVQVSLATDFMYNHMSRDVTSSVGYDYILRQCRLRGKVDSNGVVAAYLEERLNMGVNFLLSAEIDHPKKNYKFGFGMTVGE</sequence>
<name>M8ACS0_TRIUA</name>
<keyword evidence="9" id="KW-0406">Ion transport</keyword>
<evidence type="ECO:0000313" key="15">
    <source>
        <dbReference type="EMBL" id="EMS58369.1"/>
    </source>
</evidence>
<dbReference type="OMA" id="TRFNYRW"/>
<evidence type="ECO:0000256" key="4">
    <source>
        <dbReference type="ARBA" id="ARBA00022452"/>
    </source>
</evidence>
<evidence type="ECO:0000256" key="7">
    <source>
        <dbReference type="ARBA" id="ARBA00022927"/>
    </source>
</evidence>
<evidence type="ECO:0000256" key="11">
    <source>
        <dbReference type="ARBA" id="ARBA00023128"/>
    </source>
</evidence>
<gene>
    <name evidence="15" type="ORF">TRIUR3_33465</name>
</gene>
<dbReference type="AlphaFoldDB" id="M8ACS0"/>
<protein>
    <submittedName>
        <fullName evidence="15">Mitochondrial import receptor subunit TOM40-like protein 1</fullName>
    </submittedName>
</protein>
<keyword evidence="4" id="KW-1134">Transmembrane beta strand</keyword>
<feature type="region of interest" description="Disordered" evidence="14">
    <location>
        <begin position="1"/>
        <end position="49"/>
    </location>
</feature>
<comment type="similarity">
    <text evidence="2">Belongs to the Tom40 family.</text>
</comment>
<comment type="function">
    <text evidence="13">Central component of the receptor complex responsible for the recognition and translocation of cytosolically synthesized mitochondrial preproteins. Together with TOM22 functions as the transit peptide receptor at the surface of the mitochondrion outer membrane and facilitates the movement of preproteins into the translocation pore. Directly involved in the pore formation.</text>
</comment>
<keyword evidence="6" id="KW-1000">Mitochondrion outer membrane</keyword>
<keyword evidence="12" id="KW-0472">Membrane</keyword>